<evidence type="ECO:0000313" key="3">
    <source>
        <dbReference type="Proteomes" id="UP001589605"/>
    </source>
</evidence>
<reference evidence="2 3" key="1">
    <citation type="submission" date="2024-09" db="EMBL/GenBank/DDBJ databases">
        <authorList>
            <person name="Sun Q."/>
            <person name="Mori K."/>
        </authorList>
    </citation>
    <scope>NUCLEOTIDE SEQUENCE [LARGE SCALE GENOMIC DNA]</scope>
    <source>
        <strain evidence="2 3">CECT 8286</strain>
    </source>
</reference>
<evidence type="ECO:0000313" key="2">
    <source>
        <dbReference type="EMBL" id="MFB9053010.1"/>
    </source>
</evidence>
<sequence length="93" mass="10645">MNYNKLLFFIIVLGFSSMSMSLKAQNVDVKEKNQIDFTEIIDKTPVLLETLMPNELKPLKMANRHLDLIKATVRAKIKCTSDLFIIVNNKEAC</sequence>
<evidence type="ECO:0000256" key="1">
    <source>
        <dbReference type="SAM" id="SignalP"/>
    </source>
</evidence>
<organism evidence="2 3">
    <name type="scientific">Formosa undariae</name>
    <dbReference type="NCBI Taxonomy" id="1325436"/>
    <lineage>
        <taxon>Bacteria</taxon>
        <taxon>Pseudomonadati</taxon>
        <taxon>Bacteroidota</taxon>
        <taxon>Flavobacteriia</taxon>
        <taxon>Flavobacteriales</taxon>
        <taxon>Flavobacteriaceae</taxon>
        <taxon>Formosa</taxon>
    </lineage>
</organism>
<proteinExistence type="predicted"/>
<dbReference type="RefSeq" id="WP_382382178.1">
    <property type="nucleotide sequence ID" value="NZ_JBHMEZ010000003.1"/>
</dbReference>
<feature type="chain" id="PRO_5046397524" evidence="1">
    <location>
        <begin position="25"/>
        <end position="93"/>
    </location>
</feature>
<dbReference type="Proteomes" id="UP001589605">
    <property type="component" value="Unassembled WGS sequence"/>
</dbReference>
<name>A0ABV5F0P1_9FLAO</name>
<accession>A0ABV5F0P1</accession>
<keyword evidence="1" id="KW-0732">Signal</keyword>
<protein>
    <submittedName>
        <fullName evidence="2">Uncharacterized protein</fullName>
    </submittedName>
</protein>
<keyword evidence="3" id="KW-1185">Reference proteome</keyword>
<gene>
    <name evidence="2" type="ORF">ACFFVB_07935</name>
</gene>
<comment type="caution">
    <text evidence="2">The sequence shown here is derived from an EMBL/GenBank/DDBJ whole genome shotgun (WGS) entry which is preliminary data.</text>
</comment>
<dbReference type="EMBL" id="JBHMEZ010000003">
    <property type="protein sequence ID" value="MFB9053010.1"/>
    <property type="molecule type" value="Genomic_DNA"/>
</dbReference>
<feature type="signal peptide" evidence="1">
    <location>
        <begin position="1"/>
        <end position="24"/>
    </location>
</feature>